<keyword evidence="1" id="KW-0812">Transmembrane</keyword>
<evidence type="ECO:0000313" key="2">
    <source>
        <dbReference type="EMBL" id="GGQ74023.1"/>
    </source>
</evidence>
<proteinExistence type="predicted"/>
<gene>
    <name evidence="2" type="ORF">GCM10010280_20570</name>
</gene>
<dbReference type="AlphaFoldDB" id="A0A918EW02"/>
<feature type="transmembrane region" description="Helical" evidence="1">
    <location>
        <begin position="32"/>
        <end position="49"/>
    </location>
</feature>
<evidence type="ECO:0000313" key="3">
    <source>
        <dbReference type="Proteomes" id="UP000656732"/>
    </source>
</evidence>
<dbReference type="Proteomes" id="UP000656732">
    <property type="component" value="Unassembled WGS sequence"/>
</dbReference>
<reference evidence="2" key="2">
    <citation type="submission" date="2020-09" db="EMBL/GenBank/DDBJ databases">
        <authorList>
            <person name="Sun Q."/>
            <person name="Ohkuma M."/>
        </authorList>
    </citation>
    <scope>NUCLEOTIDE SEQUENCE</scope>
    <source>
        <strain evidence="2">JCM 4403</strain>
    </source>
</reference>
<name>A0A918EW02_9ACTN</name>
<reference evidence="2" key="1">
    <citation type="journal article" date="2014" name="Int. J. Syst. Evol. Microbiol.">
        <title>Complete genome sequence of Corynebacterium casei LMG S-19264T (=DSM 44701T), isolated from a smear-ripened cheese.</title>
        <authorList>
            <consortium name="US DOE Joint Genome Institute (JGI-PGF)"/>
            <person name="Walter F."/>
            <person name="Albersmeier A."/>
            <person name="Kalinowski J."/>
            <person name="Ruckert C."/>
        </authorList>
    </citation>
    <scope>NUCLEOTIDE SEQUENCE</scope>
    <source>
        <strain evidence="2">JCM 4403</strain>
    </source>
</reference>
<organism evidence="2 3">
    <name type="scientific">Streptomyces pilosus</name>
    <dbReference type="NCBI Taxonomy" id="28893"/>
    <lineage>
        <taxon>Bacteria</taxon>
        <taxon>Bacillati</taxon>
        <taxon>Actinomycetota</taxon>
        <taxon>Actinomycetes</taxon>
        <taxon>Kitasatosporales</taxon>
        <taxon>Streptomycetaceae</taxon>
        <taxon>Streptomyces</taxon>
    </lineage>
</organism>
<dbReference type="EMBL" id="BMTU01000003">
    <property type="protein sequence ID" value="GGQ74023.1"/>
    <property type="molecule type" value="Genomic_DNA"/>
</dbReference>
<accession>A0A918EW02</accession>
<keyword evidence="1" id="KW-1133">Transmembrane helix</keyword>
<evidence type="ECO:0000256" key="1">
    <source>
        <dbReference type="SAM" id="Phobius"/>
    </source>
</evidence>
<keyword evidence="3" id="KW-1185">Reference proteome</keyword>
<sequence length="63" mass="6728">MRQRPRGIDLIVFVSVLTTGLGLVVLDVHPEAVATLAVGVLGLYSAWAGSGRSDQPSRQETEH</sequence>
<protein>
    <submittedName>
        <fullName evidence="2">Uncharacterized protein</fullName>
    </submittedName>
</protein>
<comment type="caution">
    <text evidence="2">The sequence shown here is derived from an EMBL/GenBank/DDBJ whole genome shotgun (WGS) entry which is preliminary data.</text>
</comment>
<keyword evidence="1" id="KW-0472">Membrane</keyword>
<feature type="transmembrane region" description="Helical" evidence="1">
    <location>
        <begin position="7"/>
        <end position="26"/>
    </location>
</feature>